<organism evidence="13 14">
    <name type="scientific">Oryzias latipes</name>
    <name type="common">Japanese rice fish</name>
    <name type="synonym">Japanese killifish</name>
    <dbReference type="NCBI Taxonomy" id="8090"/>
    <lineage>
        <taxon>Eukaryota</taxon>
        <taxon>Metazoa</taxon>
        <taxon>Chordata</taxon>
        <taxon>Craniata</taxon>
        <taxon>Vertebrata</taxon>
        <taxon>Euteleostomi</taxon>
        <taxon>Actinopterygii</taxon>
        <taxon>Neopterygii</taxon>
        <taxon>Teleostei</taxon>
        <taxon>Neoteleostei</taxon>
        <taxon>Acanthomorphata</taxon>
        <taxon>Ovalentaria</taxon>
        <taxon>Atherinomorphae</taxon>
        <taxon>Beloniformes</taxon>
        <taxon>Adrianichthyidae</taxon>
        <taxon>Oryziinae</taxon>
        <taxon>Oryzias</taxon>
    </lineage>
</organism>
<sequence>MSGEGAGFLPAGGSTASGFLRETRGDSHVSAGPAAETTNPAGLGSADLVLTKKKTKSLSSRNFPSGEGDLPELKPAPPRRQWCLGVLTVGVILLLLLNCFLVYKVFVLESSLEKPLSEKQKSDLAPPNEDNLQHLLQNSSQETRSLRTHLWALQNQVSSLCSEEGQLGGLRADLHLLNSSNQNLKSEVANLSLKSGPPGPPGPQGPAGQAGSPGEKGLKGDSGVAGPQGPKGEKGPVGERGEPGPAGEAGPRGPPGSEGPAGVKGDPGAPGATGLRGEKGDPGVVGPPGPSGAAGPPGPSGAPGIPGVSGPKGQKGDPGKELKVRLVPGRNKGRVEVKHNDVWGTICDDNFGPMDGRVLCRMLGFDSCVEVFIATQGSGQIWLDEVQCTGEELDISACRHPGFGIHNCDHNEDVGVHCI</sequence>
<dbReference type="SMART" id="SM00202">
    <property type="entry name" value="SR"/>
    <property type="match status" value="1"/>
</dbReference>
<feature type="transmembrane region" description="Helical" evidence="11">
    <location>
        <begin position="82"/>
        <end position="103"/>
    </location>
</feature>
<proteinExistence type="predicted"/>
<dbReference type="Gene3D" id="3.10.250.10">
    <property type="entry name" value="SRCR-like domain"/>
    <property type="match status" value="1"/>
</dbReference>
<accession>A0A3P9KB72</accession>
<dbReference type="Pfam" id="PF00530">
    <property type="entry name" value="SRCR"/>
    <property type="match status" value="1"/>
</dbReference>
<evidence type="ECO:0000256" key="2">
    <source>
        <dbReference type="ARBA" id="ARBA00022692"/>
    </source>
</evidence>
<evidence type="ECO:0000259" key="12">
    <source>
        <dbReference type="PROSITE" id="PS50287"/>
    </source>
</evidence>
<dbReference type="AlphaFoldDB" id="A0A3P9KB72"/>
<evidence type="ECO:0000313" key="13">
    <source>
        <dbReference type="Ensembl" id="ENSORLP00020005531.1"/>
    </source>
</evidence>
<reference evidence="13" key="3">
    <citation type="submission" date="2025-08" db="UniProtKB">
        <authorList>
            <consortium name="Ensembl"/>
        </authorList>
    </citation>
    <scope>IDENTIFICATION</scope>
    <source>
        <strain evidence="13">HNI</strain>
    </source>
</reference>
<keyword evidence="2 11" id="KW-0812">Transmembrane</keyword>
<dbReference type="SUPFAM" id="SSF56487">
    <property type="entry name" value="SRCR-like"/>
    <property type="match status" value="1"/>
</dbReference>
<comment type="subcellular location">
    <subcellularLocation>
        <location evidence="1">Membrane</location>
        <topology evidence="1">Single-pass type II membrane protein</topology>
    </subcellularLocation>
</comment>
<evidence type="ECO:0000256" key="5">
    <source>
        <dbReference type="ARBA" id="ARBA00023136"/>
    </source>
</evidence>
<evidence type="ECO:0000256" key="4">
    <source>
        <dbReference type="ARBA" id="ARBA00022989"/>
    </source>
</evidence>
<dbReference type="InterPro" id="IPR036772">
    <property type="entry name" value="SRCR-like_dom_sf"/>
</dbReference>
<feature type="domain" description="SRCR" evidence="12">
    <location>
        <begin position="324"/>
        <end position="419"/>
    </location>
</feature>
<feature type="region of interest" description="Disordered" evidence="10">
    <location>
        <begin position="1"/>
        <end position="46"/>
    </location>
</feature>
<dbReference type="PANTHER" id="PTHR48071:SF18">
    <property type="entry name" value="DELETED IN MALIGNANT BRAIN TUMORS 1 PROTEIN-RELATED"/>
    <property type="match status" value="1"/>
</dbReference>
<evidence type="ECO:0000256" key="8">
    <source>
        <dbReference type="ARBA" id="ARBA00023180"/>
    </source>
</evidence>
<comment type="caution">
    <text evidence="9">Lacks conserved residue(s) required for the propagation of feature annotation.</text>
</comment>
<dbReference type="PRINTS" id="PR00258">
    <property type="entry name" value="SPERACTRCPTR"/>
</dbReference>
<reference key="1">
    <citation type="journal article" date="2007" name="Nature">
        <title>The medaka draft genome and insights into vertebrate genome evolution.</title>
        <authorList>
            <person name="Kasahara M."/>
            <person name="Naruse K."/>
            <person name="Sasaki S."/>
            <person name="Nakatani Y."/>
            <person name="Qu W."/>
            <person name="Ahsan B."/>
            <person name="Yamada T."/>
            <person name="Nagayasu Y."/>
            <person name="Doi K."/>
            <person name="Kasai Y."/>
            <person name="Jindo T."/>
            <person name="Kobayashi D."/>
            <person name="Shimada A."/>
            <person name="Toyoda A."/>
            <person name="Kuroki Y."/>
            <person name="Fujiyama A."/>
            <person name="Sasaki T."/>
            <person name="Shimizu A."/>
            <person name="Asakawa S."/>
            <person name="Shimizu N."/>
            <person name="Hashimoto S."/>
            <person name="Yang J."/>
            <person name="Lee Y."/>
            <person name="Matsushima K."/>
            <person name="Sugano S."/>
            <person name="Sakaizumi M."/>
            <person name="Narita T."/>
            <person name="Ohishi K."/>
            <person name="Haga S."/>
            <person name="Ohta F."/>
            <person name="Nomoto H."/>
            <person name="Nogata K."/>
            <person name="Morishita T."/>
            <person name="Endo T."/>
            <person name="Shin-I T."/>
            <person name="Takeda H."/>
            <person name="Morishita S."/>
            <person name="Kohara Y."/>
        </authorList>
    </citation>
    <scope>NUCLEOTIDE SEQUENCE [LARGE SCALE GENOMIC DNA]</scope>
    <source>
        <strain>Hd-rR</strain>
    </source>
</reference>
<dbReference type="InterPro" id="IPR001190">
    <property type="entry name" value="SRCR"/>
</dbReference>
<evidence type="ECO:0000256" key="7">
    <source>
        <dbReference type="ARBA" id="ARBA00023170"/>
    </source>
</evidence>
<dbReference type="GO" id="GO:0016020">
    <property type="term" value="C:membrane"/>
    <property type="evidence" value="ECO:0007669"/>
    <property type="project" value="UniProtKB-SubCell"/>
</dbReference>
<dbReference type="Pfam" id="PF01391">
    <property type="entry name" value="Collagen"/>
    <property type="match status" value="2"/>
</dbReference>
<keyword evidence="6 9" id="KW-1015">Disulfide bond</keyword>
<dbReference type="PANTHER" id="PTHR48071">
    <property type="entry name" value="SRCR DOMAIN-CONTAINING PROTEIN"/>
    <property type="match status" value="1"/>
</dbReference>
<feature type="compositionally biased region" description="Low complexity" evidence="10">
    <location>
        <begin position="302"/>
        <end position="311"/>
    </location>
</feature>
<reference evidence="13 14" key="2">
    <citation type="submission" date="2017-04" db="EMBL/GenBank/DDBJ databases">
        <title>CpG methylation of centromeres and impact of large insertions on vertebrate speciation.</title>
        <authorList>
            <person name="Ichikawa K."/>
            <person name="Yoshimura J."/>
            <person name="Morishita S."/>
        </authorList>
    </citation>
    <scope>NUCLEOTIDE SEQUENCE</scope>
    <source>
        <strain evidence="13 14">HNI</strain>
    </source>
</reference>
<evidence type="ECO:0000256" key="9">
    <source>
        <dbReference type="PROSITE-ProRule" id="PRU00196"/>
    </source>
</evidence>
<feature type="compositionally biased region" description="Pro residues" evidence="10">
    <location>
        <begin position="285"/>
        <end position="300"/>
    </location>
</feature>
<keyword evidence="7" id="KW-0675">Receptor</keyword>
<name>A0A3P9KB72_ORYLA</name>
<evidence type="ECO:0000256" key="11">
    <source>
        <dbReference type="SAM" id="Phobius"/>
    </source>
</evidence>
<keyword evidence="5 11" id="KW-0472">Membrane</keyword>
<evidence type="ECO:0000256" key="1">
    <source>
        <dbReference type="ARBA" id="ARBA00004606"/>
    </source>
</evidence>
<dbReference type="PROSITE" id="PS00420">
    <property type="entry name" value="SRCR_1"/>
    <property type="match status" value="1"/>
</dbReference>
<dbReference type="Proteomes" id="UP000265180">
    <property type="component" value="Chromosome 21"/>
</dbReference>
<evidence type="ECO:0000256" key="10">
    <source>
        <dbReference type="SAM" id="MobiDB-lite"/>
    </source>
</evidence>
<keyword evidence="4 11" id="KW-1133">Transmembrane helix</keyword>
<evidence type="ECO:0000256" key="6">
    <source>
        <dbReference type="ARBA" id="ARBA00023157"/>
    </source>
</evidence>
<dbReference type="InterPro" id="IPR008160">
    <property type="entry name" value="Collagen"/>
</dbReference>
<feature type="compositionally biased region" description="Basic and acidic residues" evidence="10">
    <location>
        <begin position="231"/>
        <end position="242"/>
    </location>
</feature>
<protein>
    <submittedName>
        <fullName evidence="13">Macrophage receptor with collagenous structure</fullName>
    </submittedName>
</protein>
<reference evidence="13" key="4">
    <citation type="submission" date="2025-09" db="UniProtKB">
        <authorList>
            <consortium name="Ensembl"/>
        </authorList>
    </citation>
    <scope>IDENTIFICATION</scope>
    <source>
        <strain evidence="13">HNI</strain>
    </source>
</reference>
<keyword evidence="8" id="KW-0325">Glycoprotein</keyword>
<evidence type="ECO:0000313" key="14">
    <source>
        <dbReference type="Proteomes" id="UP000265180"/>
    </source>
</evidence>
<dbReference type="PROSITE" id="PS50287">
    <property type="entry name" value="SRCR_2"/>
    <property type="match status" value="1"/>
</dbReference>
<dbReference type="FunFam" id="3.10.250.10:FF:000011">
    <property type="entry name" value="Scavenger receptor class A member 5"/>
    <property type="match status" value="1"/>
</dbReference>
<feature type="disulfide bond" evidence="9">
    <location>
        <begin position="388"/>
        <end position="398"/>
    </location>
</feature>
<evidence type="ECO:0000256" key="3">
    <source>
        <dbReference type="ARBA" id="ARBA00022968"/>
    </source>
</evidence>
<dbReference type="Ensembl" id="ENSORLT00020006136.1">
    <property type="protein sequence ID" value="ENSORLP00020005531.1"/>
    <property type="gene ID" value="ENSORLG00020006368.1"/>
</dbReference>
<feature type="region of interest" description="Disordered" evidence="10">
    <location>
        <begin position="190"/>
        <end position="321"/>
    </location>
</feature>
<keyword evidence="3" id="KW-0735">Signal-anchor</keyword>